<dbReference type="EMBL" id="MH552500">
    <property type="protein sequence ID" value="AXF52218.1"/>
    <property type="molecule type" value="Genomic_DNA"/>
</dbReference>
<keyword evidence="2" id="KW-1185">Reference proteome</keyword>
<organism evidence="1 2">
    <name type="scientific">crAssphage sp. isolate ctcc615</name>
    <dbReference type="NCBI Taxonomy" id="2989853"/>
    <lineage>
        <taxon>Viruses</taxon>
        <taxon>Duplodnaviria</taxon>
        <taxon>Heunggongvirae</taxon>
        <taxon>Uroviricota</taxon>
        <taxon>Caudoviricetes</taxon>
        <taxon>Crassvirales</taxon>
        <taxon>Intestiviridae</taxon>
        <taxon>Obtuvirinae</taxon>
        <taxon>Wotdevirus</taxon>
        <taxon>Wotdevirus murinus</taxon>
    </lineage>
</organism>
<evidence type="ECO:0000313" key="1">
    <source>
        <dbReference type="EMBL" id="AXF52218.1"/>
    </source>
</evidence>
<accession>A0A345BP47</accession>
<protein>
    <recommendedName>
        <fullName evidence="3">Stabilization protein</fullName>
    </recommendedName>
</protein>
<sequence>MGQIVSKLNLNQLPSVVENNSLIFAKNIRVDVDGSLHKDYDIYTLTGRHPYAQTTLQQIYLEFRTKREEFDKQNNNNYERQAYKHFEDIIGDINTKYNYDETKEELEANGETLNPDTDVFQDIVGVIADSNDFYLFIKGYFTPKKEVNGVITKRYVDSGSLIVRYSEKDKCFYPCDCSWKYSGGTISGHVTTNLIGDKILCIGEQVDSDILVPFKCINLNKSKYTDDESIYTQTPKIPLTNLDLVGRFAYTIPNGVYQFFVRYKIRDNFYSNWFPASKECFAGNKNSRVTNFGTLTYNNTKRASDSSFIFEIHHLISAATNNYKNFQIGFICSHDDGIYARAWKHFDFTQSVINFDYNSVDAEEIEVTDLLKVNYQIYNVGNVTSFKNKLYISNYKETNFNKNLQECANDINITTDTKAASKGYGDYTVTQIIVNGKNYIETIDSKIISGEYGIINEVLGTSKSSQYPSVKECFRNITNNSYVQGWSKAYDIEASINVIPLTTAKNNIIRGTDEIVEGPTYPNGDTISYVSINKSIIQTSNINDVISHIYNKVKYINEDALFVDANKNTVNQFDIKIYRKYKLKKRIKVPNGVIGDNNDLIIDTPGNSSGFTQNSILDGGYHYEETTVESTYAQDVTVRLYADKALLNTTNTDDLADYTTLIPYQKYKFYVHYITANGEITNGYYCKCGDNIELEVPYREKCDTVIYPVFENIIIPDGYVACFFSIFHCAVNSSTIFDFAQVNNLHGTKVGYEGYCPDMNCMLVPSVDNIVCRQTTTSGIKEELGTFYHSDSNVQRYFGACGMLLLDSSTKLNLNIVANGTSNNIYAITNYESKQDDDVELIKCTPFITASMLDGKKFKDYKNLNLGGYVCTMSMLDKERTTKYYTDGASVYKKTDDLNVLPLADGNTFQFTELSNYSDKSPSIDDIASLKPTKRYNFYSRYNLNYVSLGGDGIKEKIATYYAYQDPGDRKQVTHSVMLLLVSSATCSDIYQLESMYKSYTRKTYLPYNTETYGNNYDNTIRSSIAEGDESEFDIFRFDATDYYNVPANRGKIVNLVAVGDSILCHTEDSMFKFTGSNSLQSSEGEITSVESTPFDTGISEMFGSDFGFAGLQNKNHCCITENGYIFYDGHANTIYMYSGNGQIVKLSDSIKKLLKYDTVINVFFANDYYHDRFFTSIHYSNGKKVTLSFSLLENIKSFISLHDFYFSVAFNTKTNCYFLSNVGKRWLFKVDDEHNVGTYASLTLDTHLYPYENTYEIVEETIGEETKKYKNTIVSSIVDVINNSNIESIKTLNYINWCCDSDTDYINENNNINLTNKLMSQHKNNNINMTMVIYTDTCNSGTINCNLRSNDSGLKDDLTNYKRPRYNQGLWSLNYFRNIENTNNKNNSDNKSLIEGRYFVVRFIFRDDFKLETLSCNTSIKI</sequence>
<evidence type="ECO:0000313" key="2">
    <source>
        <dbReference type="Proteomes" id="UP000257457"/>
    </source>
</evidence>
<reference evidence="1 2" key="1">
    <citation type="submission" date="2018-06" db="EMBL/GenBank/DDBJ databases">
        <title>Uncovering a Universe of Circular DNA Viruses in Animal Metagenomes.</title>
        <authorList>
            <person name="Tisza M."/>
            <person name="Buck C."/>
            <person name="Pastrana D."/>
            <person name="Welch N."/>
            <person name="Peretti A."/>
        </authorList>
    </citation>
    <scope>NUCLEOTIDE SEQUENCE [LARGE SCALE GENOMIC DNA]</scope>
    <source>
        <strain evidence="1">Ctcc615</strain>
    </source>
</reference>
<dbReference type="RefSeq" id="YP_010097130.1">
    <property type="nucleotide sequence ID" value="NC_055756.1"/>
</dbReference>
<dbReference type="Proteomes" id="UP000257457">
    <property type="component" value="Segment"/>
</dbReference>
<name>A0A345BP47_9CAUD</name>
<evidence type="ECO:0008006" key="3">
    <source>
        <dbReference type="Google" id="ProtNLM"/>
    </source>
</evidence>
<proteinExistence type="predicted"/>
<dbReference type="GeneID" id="65114792"/>